<dbReference type="GO" id="GO:0022848">
    <property type="term" value="F:acetylcholine-gated monoatomic cation-selective channel activity"/>
    <property type="evidence" value="ECO:0007669"/>
    <property type="project" value="InterPro"/>
</dbReference>
<dbReference type="Gene3D" id="2.70.170.10">
    <property type="entry name" value="Neurotransmitter-gated ion-channel ligand-binding domain"/>
    <property type="match status" value="1"/>
</dbReference>
<dbReference type="Pfam" id="PF02931">
    <property type="entry name" value="Neur_chan_LBD"/>
    <property type="match status" value="1"/>
</dbReference>
<keyword evidence="11" id="KW-0732">Signal</keyword>
<organism evidence="13 14">
    <name type="scientific">Caenorhabditis angaria</name>
    <dbReference type="NCBI Taxonomy" id="860376"/>
    <lineage>
        <taxon>Eukaryota</taxon>
        <taxon>Metazoa</taxon>
        <taxon>Ecdysozoa</taxon>
        <taxon>Nematoda</taxon>
        <taxon>Chromadorea</taxon>
        <taxon>Rhabditida</taxon>
        <taxon>Rhabditina</taxon>
        <taxon>Rhabditomorpha</taxon>
        <taxon>Rhabditoidea</taxon>
        <taxon>Rhabditidae</taxon>
        <taxon>Peloderinae</taxon>
        <taxon>Caenorhabditis</taxon>
    </lineage>
</organism>
<dbReference type="InterPro" id="IPR006202">
    <property type="entry name" value="Neur_chan_lig-bd"/>
</dbReference>
<gene>
    <name evidence="13" type="ORF">CAMP_LOCUS1259</name>
</gene>
<dbReference type="InterPro" id="IPR006201">
    <property type="entry name" value="Neur_channel"/>
</dbReference>
<name>A0A9P1MST7_9PELO</name>
<keyword evidence="8" id="KW-1071">Ligand-gated ion channel</keyword>
<keyword evidence="7" id="KW-0675">Receptor</keyword>
<dbReference type="GO" id="GO:0004888">
    <property type="term" value="F:transmembrane signaling receptor activity"/>
    <property type="evidence" value="ECO:0007669"/>
    <property type="project" value="InterPro"/>
</dbReference>
<keyword evidence="4" id="KW-0770">Synapse</keyword>
<keyword evidence="3" id="KW-0812">Transmembrane</keyword>
<protein>
    <recommendedName>
        <fullName evidence="12">Neurotransmitter-gated ion-channel ligand-binding domain-containing protein</fullName>
    </recommendedName>
</protein>
<dbReference type="InterPro" id="IPR002394">
    <property type="entry name" value="Nicotinic_acetylcholine_rcpt"/>
</dbReference>
<dbReference type="Proteomes" id="UP001152747">
    <property type="component" value="Unassembled WGS sequence"/>
</dbReference>
<keyword evidence="9" id="KW-0407">Ion channel</keyword>
<dbReference type="GO" id="GO:0045211">
    <property type="term" value="C:postsynaptic membrane"/>
    <property type="evidence" value="ECO:0007669"/>
    <property type="project" value="InterPro"/>
</dbReference>
<comment type="subcellular location">
    <subcellularLocation>
        <location evidence="10">Synaptic cell membrane</location>
        <topology evidence="10">Multi-pass membrane protein</topology>
    </subcellularLocation>
</comment>
<dbReference type="AlphaFoldDB" id="A0A9P1MST7"/>
<evidence type="ECO:0000256" key="2">
    <source>
        <dbReference type="ARBA" id="ARBA00022475"/>
    </source>
</evidence>
<dbReference type="PRINTS" id="PR00254">
    <property type="entry name" value="NICOTINICR"/>
</dbReference>
<evidence type="ECO:0000256" key="4">
    <source>
        <dbReference type="ARBA" id="ARBA00023018"/>
    </source>
</evidence>
<dbReference type="FunFam" id="2.70.170.10:FF:000028">
    <property type="entry name" value="AcetylCholine Receptor"/>
    <property type="match status" value="1"/>
</dbReference>
<evidence type="ECO:0000256" key="1">
    <source>
        <dbReference type="ARBA" id="ARBA00022448"/>
    </source>
</evidence>
<feature type="domain" description="Neurotransmitter-gated ion-channel ligand-binding" evidence="12">
    <location>
        <begin position="24"/>
        <end position="156"/>
    </location>
</feature>
<dbReference type="PANTHER" id="PTHR18945">
    <property type="entry name" value="NEUROTRANSMITTER GATED ION CHANNEL"/>
    <property type="match status" value="1"/>
</dbReference>
<evidence type="ECO:0000256" key="6">
    <source>
        <dbReference type="ARBA" id="ARBA00023136"/>
    </source>
</evidence>
<dbReference type="InterPro" id="IPR036734">
    <property type="entry name" value="Neur_chan_lig-bd_sf"/>
</dbReference>
<evidence type="ECO:0000256" key="10">
    <source>
        <dbReference type="ARBA" id="ARBA00034099"/>
    </source>
</evidence>
<dbReference type="PRINTS" id="PR00252">
    <property type="entry name" value="NRIONCHANNEL"/>
</dbReference>
<proteinExistence type="predicted"/>
<dbReference type="SUPFAM" id="SSF63712">
    <property type="entry name" value="Nicotinic receptor ligand binding domain-like"/>
    <property type="match status" value="1"/>
</dbReference>
<evidence type="ECO:0000256" key="5">
    <source>
        <dbReference type="ARBA" id="ARBA00023065"/>
    </source>
</evidence>
<evidence type="ECO:0000259" key="12">
    <source>
        <dbReference type="Pfam" id="PF02931"/>
    </source>
</evidence>
<evidence type="ECO:0000256" key="9">
    <source>
        <dbReference type="ARBA" id="ARBA00023303"/>
    </source>
</evidence>
<comment type="caution">
    <text evidence="13">The sequence shown here is derived from an EMBL/GenBank/DDBJ whole genome shotgun (WGS) entry which is preliminary data.</text>
</comment>
<keyword evidence="6" id="KW-0472">Membrane</keyword>
<evidence type="ECO:0000313" key="14">
    <source>
        <dbReference type="Proteomes" id="UP001152747"/>
    </source>
</evidence>
<keyword evidence="2" id="KW-1003">Cell membrane</keyword>
<evidence type="ECO:0000256" key="8">
    <source>
        <dbReference type="ARBA" id="ARBA00023286"/>
    </source>
</evidence>
<feature type="signal peptide" evidence="11">
    <location>
        <begin position="1"/>
        <end position="20"/>
    </location>
</feature>
<sequence length="156" mass="18132">MLKLLFIFSIFSLYFNNSSASYAETKLFTDLLTGYNPLERPVQNSSQPLVVKIKLFLQQILDIDEKNQIVSINAWLSYTWMDYKLRWNPQKYGGIQDIRFPGSSDHIWKPDVLLYNSAAEDFDSTFKSNLLTYNTGMVVWIPPGVLKFVCQLDVTW</sequence>
<evidence type="ECO:0000256" key="11">
    <source>
        <dbReference type="SAM" id="SignalP"/>
    </source>
</evidence>
<keyword evidence="14" id="KW-1185">Reference proteome</keyword>
<evidence type="ECO:0000313" key="13">
    <source>
        <dbReference type="EMBL" id="CAI5438622.1"/>
    </source>
</evidence>
<dbReference type="OrthoDB" id="5975154at2759"/>
<keyword evidence="5" id="KW-0406">Ion transport</keyword>
<reference evidence="13" key="1">
    <citation type="submission" date="2022-11" db="EMBL/GenBank/DDBJ databases">
        <authorList>
            <person name="Kikuchi T."/>
        </authorList>
    </citation>
    <scope>NUCLEOTIDE SEQUENCE</scope>
    <source>
        <strain evidence="13">PS1010</strain>
    </source>
</reference>
<feature type="chain" id="PRO_5040117842" description="Neurotransmitter-gated ion-channel ligand-binding domain-containing protein" evidence="11">
    <location>
        <begin position="21"/>
        <end position="156"/>
    </location>
</feature>
<evidence type="ECO:0000256" key="7">
    <source>
        <dbReference type="ARBA" id="ARBA00023170"/>
    </source>
</evidence>
<dbReference type="EMBL" id="CANHGI010000001">
    <property type="protein sequence ID" value="CAI5438622.1"/>
    <property type="molecule type" value="Genomic_DNA"/>
</dbReference>
<accession>A0A9P1MST7</accession>
<evidence type="ECO:0000256" key="3">
    <source>
        <dbReference type="ARBA" id="ARBA00022692"/>
    </source>
</evidence>
<keyword evidence="1" id="KW-0813">Transport</keyword>